<keyword evidence="3" id="KW-1185">Reference proteome</keyword>
<dbReference type="Proteomes" id="UP001500151">
    <property type="component" value="Unassembled WGS sequence"/>
</dbReference>
<name>A0ABN3RW40_9ACTN</name>
<dbReference type="Gene3D" id="2.80.10.50">
    <property type="match status" value="1"/>
</dbReference>
<accession>A0ABN3RW40</accession>
<dbReference type="PROSITE" id="PS50231">
    <property type="entry name" value="RICIN_B_LECTIN"/>
    <property type="match status" value="1"/>
</dbReference>
<proteinExistence type="predicted"/>
<dbReference type="EMBL" id="BAAASJ010000122">
    <property type="protein sequence ID" value="GAA2662346.1"/>
    <property type="molecule type" value="Genomic_DNA"/>
</dbReference>
<evidence type="ECO:0000313" key="2">
    <source>
        <dbReference type="EMBL" id="GAA2662346.1"/>
    </source>
</evidence>
<evidence type="ECO:0000313" key="3">
    <source>
        <dbReference type="Proteomes" id="UP001500151"/>
    </source>
</evidence>
<feature type="signal peptide" evidence="1">
    <location>
        <begin position="1"/>
        <end position="29"/>
    </location>
</feature>
<dbReference type="PROSITE" id="PS51257">
    <property type="entry name" value="PROKAR_LIPOPROTEIN"/>
    <property type="match status" value="1"/>
</dbReference>
<feature type="chain" id="PRO_5045350966" description="Ricin B lectin domain-containing protein" evidence="1">
    <location>
        <begin position="30"/>
        <end position="186"/>
    </location>
</feature>
<evidence type="ECO:0000256" key="1">
    <source>
        <dbReference type="SAM" id="SignalP"/>
    </source>
</evidence>
<organism evidence="2 3">
    <name type="scientific">Streptomyces vastus</name>
    <dbReference type="NCBI Taxonomy" id="285451"/>
    <lineage>
        <taxon>Bacteria</taxon>
        <taxon>Bacillati</taxon>
        <taxon>Actinomycetota</taxon>
        <taxon>Actinomycetes</taxon>
        <taxon>Kitasatosporales</taxon>
        <taxon>Streptomycetaceae</taxon>
        <taxon>Streptomyces</taxon>
    </lineage>
</organism>
<sequence length="186" mass="20763">MPNQARSIRNAVVLAATIACTMLATAPQAASVEPHVDMVNRMDGSRLALLNDSTGEEAQAITLRDPQYKYKTEQWESNFTKDSQGNWYGTVRNEAANKCLQPSDPQPQRGGTIVVKTCNGSDDQLWLATPDTDGGTNWWQYRPKTDESLAMTLKSYVGPGAWNHLYLDTAYKYPSADRLWKFEPNS</sequence>
<comment type="caution">
    <text evidence="2">The sequence shown here is derived from an EMBL/GenBank/DDBJ whole genome shotgun (WGS) entry which is preliminary data.</text>
</comment>
<gene>
    <name evidence="2" type="ORF">GCM10010307_81300</name>
</gene>
<dbReference type="SUPFAM" id="SSF50370">
    <property type="entry name" value="Ricin B-like lectins"/>
    <property type="match status" value="1"/>
</dbReference>
<keyword evidence="1" id="KW-0732">Signal</keyword>
<protein>
    <recommendedName>
        <fullName evidence="4">Ricin B lectin domain-containing protein</fullName>
    </recommendedName>
</protein>
<evidence type="ECO:0008006" key="4">
    <source>
        <dbReference type="Google" id="ProtNLM"/>
    </source>
</evidence>
<dbReference type="CDD" id="cd00161">
    <property type="entry name" value="beta-trefoil_Ricin-like"/>
    <property type="match status" value="1"/>
</dbReference>
<dbReference type="InterPro" id="IPR035992">
    <property type="entry name" value="Ricin_B-like_lectins"/>
</dbReference>
<reference evidence="2 3" key="1">
    <citation type="journal article" date="2019" name="Int. J. Syst. Evol. Microbiol.">
        <title>The Global Catalogue of Microorganisms (GCM) 10K type strain sequencing project: providing services to taxonomists for standard genome sequencing and annotation.</title>
        <authorList>
            <consortium name="The Broad Institute Genomics Platform"/>
            <consortium name="The Broad Institute Genome Sequencing Center for Infectious Disease"/>
            <person name="Wu L."/>
            <person name="Ma J."/>
        </authorList>
    </citation>
    <scope>NUCLEOTIDE SEQUENCE [LARGE SCALE GENOMIC DNA]</scope>
    <source>
        <strain evidence="2 3">JCM 4524</strain>
    </source>
</reference>